<dbReference type="EMBL" id="PJRS01000023">
    <property type="protein sequence ID" value="PLR24290.1"/>
    <property type="molecule type" value="Genomic_DNA"/>
</dbReference>
<feature type="transmembrane region" description="Helical" evidence="1">
    <location>
        <begin position="12"/>
        <end position="31"/>
    </location>
</feature>
<evidence type="ECO:0000313" key="3">
    <source>
        <dbReference type="Proteomes" id="UP000234479"/>
    </source>
</evidence>
<sequence>MKEGPIGVRRYWTIGCLAIVLTMLCVSALPQTPLGSFWNYLGSAIEALGCAILLLIGRRRLGARANLAFLGPVIGAIIVCAFFTWSFISGPPEIARPVVSPQLCLSIALLGVEMGSVLQFLIIGFIGQGGAVKKG</sequence>
<feature type="transmembrane region" description="Helical" evidence="1">
    <location>
        <begin position="37"/>
        <end position="56"/>
    </location>
</feature>
<proteinExistence type="predicted"/>
<organism evidence="2 3">
    <name type="scientific">Caulobacter zeae</name>
    <dbReference type="NCBI Taxonomy" id="2055137"/>
    <lineage>
        <taxon>Bacteria</taxon>
        <taxon>Pseudomonadati</taxon>
        <taxon>Pseudomonadota</taxon>
        <taxon>Alphaproteobacteria</taxon>
        <taxon>Caulobacterales</taxon>
        <taxon>Caulobacteraceae</taxon>
        <taxon>Caulobacter</taxon>
    </lineage>
</organism>
<keyword evidence="3" id="KW-1185">Reference proteome</keyword>
<feature type="transmembrane region" description="Helical" evidence="1">
    <location>
        <begin position="68"/>
        <end position="88"/>
    </location>
</feature>
<keyword evidence="1" id="KW-0472">Membrane</keyword>
<protein>
    <submittedName>
        <fullName evidence="2">Uncharacterized protein</fullName>
    </submittedName>
</protein>
<dbReference type="AlphaFoldDB" id="A0A2N5DDZ4"/>
<dbReference type="OrthoDB" id="7192928at2"/>
<comment type="caution">
    <text evidence="2">The sequence shown here is derived from an EMBL/GenBank/DDBJ whole genome shotgun (WGS) entry which is preliminary data.</text>
</comment>
<evidence type="ECO:0000313" key="2">
    <source>
        <dbReference type="EMBL" id="PLR24290.1"/>
    </source>
</evidence>
<keyword evidence="1" id="KW-0812">Transmembrane</keyword>
<gene>
    <name evidence="2" type="ORF">SGCZBJ_13505</name>
</gene>
<accession>A0A2N5DDZ4</accession>
<dbReference type="RefSeq" id="WP_101718528.1">
    <property type="nucleotide sequence ID" value="NZ_PJRS01000023.1"/>
</dbReference>
<keyword evidence="1" id="KW-1133">Transmembrane helix</keyword>
<dbReference type="Proteomes" id="UP000234479">
    <property type="component" value="Unassembled WGS sequence"/>
</dbReference>
<name>A0A2N5DDZ4_9CAUL</name>
<feature type="transmembrane region" description="Helical" evidence="1">
    <location>
        <begin position="100"/>
        <end position="126"/>
    </location>
</feature>
<evidence type="ECO:0000256" key="1">
    <source>
        <dbReference type="SAM" id="Phobius"/>
    </source>
</evidence>
<reference evidence="2 3" key="1">
    <citation type="submission" date="2017-12" db="EMBL/GenBank/DDBJ databases">
        <title>The genome sequence of Caulobacter sp. 410.</title>
        <authorList>
            <person name="Gao J."/>
            <person name="Mao X."/>
            <person name="Sun J."/>
        </authorList>
    </citation>
    <scope>NUCLEOTIDE SEQUENCE [LARGE SCALE GENOMIC DNA]</scope>
    <source>
        <strain evidence="2 3">410</strain>
    </source>
</reference>